<proteinExistence type="predicted"/>
<dbReference type="RefSeq" id="WP_103677064.1">
    <property type="nucleotide sequence ID" value="NZ_PQGE01000014.1"/>
</dbReference>
<dbReference type="Proteomes" id="UP000237073">
    <property type="component" value="Unassembled WGS sequence"/>
</dbReference>
<dbReference type="InterPro" id="IPR014974">
    <property type="entry name" value="DUF1833"/>
</dbReference>
<protein>
    <recommendedName>
        <fullName evidence="3">DUF1833 domain-containing protein</fullName>
    </recommendedName>
</protein>
<dbReference type="Pfam" id="PF08875">
    <property type="entry name" value="DUF1833"/>
    <property type="match status" value="1"/>
</dbReference>
<sequence length="156" mass="17585">MPTLREWKERRPASDIKQTVEFYHPAFGYYRVVNNLFRNATFGGNEFEPARFSVTEPAQDGTAVIEMTITFLAASEKVRDKLKVWRGGGRMQPITCRYQQWDAIGDASPMKTWSLFVKEVSADGSNVTIKAGKTNPLTLANPNIYTTKDYPGLVTV</sequence>
<name>A0ABX4ZB45_9ENTR</name>
<reference evidence="1 2" key="1">
    <citation type="submission" date="2018-01" db="EMBL/GenBank/DDBJ databases">
        <title>Superficieibacter electus gen. nov., sp. nov., an extended-spectrum beta-lactamase possessing member of the Enterobacteriaceae family, isolated from intensive care unit surfaces.</title>
        <authorList>
            <person name="Potter R.F."/>
            <person name="D'Souza A.W."/>
        </authorList>
    </citation>
    <scope>NUCLEOTIDE SEQUENCE [LARGE SCALE GENOMIC DNA]</scope>
    <source>
        <strain evidence="1 2">BP-2</strain>
    </source>
</reference>
<evidence type="ECO:0000313" key="2">
    <source>
        <dbReference type="Proteomes" id="UP000237073"/>
    </source>
</evidence>
<accession>A0ABX4ZB45</accession>
<evidence type="ECO:0000313" key="1">
    <source>
        <dbReference type="EMBL" id="POP43371.1"/>
    </source>
</evidence>
<keyword evidence="2" id="KW-1185">Reference proteome</keyword>
<organism evidence="1 2">
    <name type="scientific">Superficieibacter electus</name>
    <dbReference type="NCBI Taxonomy" id="2022662"/>
    <lineage>
        <taxon>Bacteria</taxon>
        <taxon>Pseudomonadati</taxon>
        <taxon>Pseudomonadota</taxon>
        <taxon>Gammaproteobacteria</taxon>
        <taxon>Enterobacterales</taxon>
        <taxon>Enterobacteriaceae</taxon>
        <taxon>Superficieibacter</taxon>
    </lineage>
</organism>
<comment type="caution">
    <text evidence="1">The sequence shown here is derived from an EMBL/GenBank/DDBJ whole genome shotgun (WGS) entry which is preliminary data.</text>
</comment>
<evidence type="ECO:0008006" key="3">
    <source>
        <dbReference type="Google" id="ProtNLM"/>
    </source>
</evidence>
<dbReference type="EMBL" id="PQGE01000014">
    <property type="protein sequence ID" value="POP43371.1"/>
    <property type="molecule type" value="Genomic_DNA"/>
</dbReference>
<gene>
    <name evidence="1" type="ORF">CHU33_15955</name>
</gene>